<evidence type="ECO:0000256" key="4">
    <source>
        <dbReference type="PROSITE-ProRule" id="PRU00335"/>
    </source>
</evidence>
<dbReference type="AlphaFoldDB" id="A0A4D4K5I3"/>
<evidence type="ECO:0000259" key="5">
    <source>
        <dbReference type="PROSITE" id="PS50977"/>
    </source>
</evidence>
<dbReference type="InterPro" id="IPR036271">
    <property type="entry name" value="Tet_transcr_reg_TetR-rel_C_sf"/>
</dbReference>
<name>A0A4D4K5I3_9ACTN</name>
<dbReference type="PANTHER" id="PTHR47506:SF1">
    <property type="entry name" value="HTH-TYPE TRANSCRIPTIONAL REGULATOR YJDC"/>
    <property type="match status" value="1"/>
</dbReference>
<dbReference type="Gene3D" id="1.10.357.10">
    <property type="entry name" value="Tetracycline Repressor, domain 2"/>
    <property type="match status" value="1"/>
</dbReference>
<feature type="domain" description="HTH tetR-type" evidence="5">
    <location>
        <begin position="6"/>
        <end position="66"/>
    </location>
</feature>
<dbReference type="InterPro" id="IPR001647">
    <property type="entry name" value="HTH_TetR"/>
</dbReference>
<dbReference type="EMBL" id="AP019620">
    <property type="protein sequence ID" value="BBJ43123.1"/>
    <property type="molecule type" value="Genomic_DNA"/>
</dbReference>
<evidence type="ECO:0000313" key="9">
    <source>
        <dbReference type="Proteomes" id="UP000463951"/>
    </source>
</evidence>
<keyword evidence="8" id="KW-1185">Reference proteome</keyword>
<dbReference type="EMBL" id="BJHV01000001">
    <property type="protein sequence ID" value="GDY43384.1"/>
    <property type="molecule type" value="Genomic_DNA"/>
</dbReference>
<keyword evidence="2 4" id="KW-0238">DNA-binding</keyword>
<reference evidence="8 9" key="1">
    <citation type="journal article" date="2020" name="Int. J. Syst. Evol. Microbiol.">
        <title>Reclassification of Streptomyces castelarensis and Streptomyces sporoclivatus as later heterotypic synonyms of Streptomyces antimycoticus.</title>
        <authorList>
            <person name="Komaki H."/>
            <person name="Tamura T."/>
        </authorList>
    </citation>
    <scope>NUCLEOTIDE SEQUENCE [LARGE SCALE GENOMIC DNA]</scope>
    <source>
        <strain evidence="6 9">NBRC 100767</strain>
        <strain evidence="7 8">NBRC 12839</strain>
    </source>
</reference>
<dbReference type="InterPro" id="IPR011075">
    <property type="entry name" value="TetR_C"/>
</dbReference>
<dbReference type="InterPro" id="IPR009057">
    <property type="entry name" value="Homeodomain-like_sf"/>
</dbReference>
<accession>A0A4D4K5I3</accession>
<keyword evidence="1" id="KW-0805">Transcription regulation</keyword>
<dbReference type="SUPFAM" id="SSF48498">
    <property type="entry name" value="Tetracyclin repressor-like, C-terminal domain"/>
    <property type="match status" value="1"/>
</dbReference>
<evidence type="ECO:0000313" key="6">
    <source>
        <dbReference type="EMBL" id="BBJ43123.1"/>
    </source>
</evidence>
<dbReference type="RefSeq" id="WP_137966156.1">
    <property type="nucleotide sequence ID" value="NZ_BJHV01000001.1"/>
</dbReference>
<protein>
    <submittedName>
        <fullName evidence="7">TetR family transcriptional regulator</fullName>
    </submittedName>
</protein>
<evidence type="ECO:0000256" key="1">
    <source>
        <dbReference type="ARBA" id="ARBA00023015"/>
    </source>
</evidence>
<dbReference type="GO" id="GO:0003677">
    <property type="term" value="F:DNA binding"/>
    <property type="evidence" value="ECO:0007669"/>
    <property type="project" value="UniProtKB-UniRule"/>
</dbReference>
<evidence type="ECO:0000256" key="3">
    <source>
        <dbReference type="ARBA" id="ARBA00023163"/>
    </source>
</evidence>
<dbReference type="Proteomes" id="UP000463951">
    <property type="component" value="Chromosome"/>
</dbReference>
<dbReference type="PRINTS" id="PR00455">
    <property type="entry name" value="HTHTETR"/>
</dbReference>
<evidence type="ECO:0000313" key="8">
    <source>
        <dbReference type="Proteomes" id="UP000299290"/>
    </source>
</evidence>
<dbReference type="Pfam" id="PF16925">
    <property type="entry name" value="TetR_C_13"/>
    <property type="match status" value="1"/>
</dbReference>
<sequence>MARIREFDTEAAVDAAMNAFRRKGYEGTSVQDLVDATGVGRGSLYAAFGSKEGLYLAALDRYRLMYATPLVDILRCGAPARELLREVLVGVVDEVVRDGSRRACLIVGASAERVAHDPKVAAHLRTTTSSLEDALCEVVAEAQAQGQLGSARDARDVARFLLSVMQGLRVMGSINPDRRALMASAEVALDSLG</sequence>
<dbReference type="InterPro" id="IPR023772">
    <property type="entry name" value="DNA-bd_HTH_TetR-type_CS"/>
</dbReference>
<dbReference type="PROSITE" id="PS01081">
    <property type="entry name" value="HTH_TETR_1"/>
    <property type="match status" value="1"/>
</dbReference>
<dbReference type="Gene3D" id="1.10.10.60">
    <property type="entry name" value="Homeodomain-like"/>
    <property type="match status" value="1"/>
</dbReference>
<feature type="DNA-binding region" description="H-T-H motif" evidence="4">
    <location>
        <begin position="29"/>
        <end position="48"/>
    </location>
</feature>
<proteinExistence type="predicted"/>
<evidence type="ECO:0000256" key="2">
    <source>
        <dbReference type="ARBA" id="ARBA00023125"/>
    </source>
</evidence>
<organism evidence="7 8">
    <name type="scientific">Streptomyces antimycoticus</name>
    <dbReference type="NCBI Taxonomy" id="68175"/>
    <lineage>
        <taxon>Bacteria</taxon>
        <taxon>Bacillati</taxon>
        <taxon>Actinomycetota</taxon>
        <taxon>Actinomycetes</taxon>
        <taxon>Kitasatosporales</taxon>
        <taxon>Streptomycetaceae</taxon>
        <taxon>Streptomyces</taxon>
        <taxon>Streptomyces violaceusniger group</taxon>
    </lineage>
</organism>
<dbReference type="Proteomes" id="UP000299290">
    <property type="component" value="Unassembled WGS sequence"/>
</dbReference>
<dbReference type="SUPFAM" id="SSF46689">
    <property type="entry name" value="Homeodomain-like"/>
    <property type="match status" value="1"/>
</dbReference>
<evidence type="ECO:0000313" key="7">
    <source>
        <dbReference type="EMBL" id="GDY43384.1"/>
    </source>
</evidence>
<dbReference type="PROSITE" id="PS50977">
    <property type="entry name" value="HTH_TETR_2"/>
    <property type="match status" value="1"/>
</dbReference>
<dbReference type="PANTHER" id="PTHR47506">
    <property type="entry name" value="TRANSCRIPTIONAL REGULATORY PROTEIN"/>
    <property type="match status" value="1"/>
</dbReference>
<dbReference type="Pfam" id="PF00440">
    <property type="entry name" value="TetR_N"/>
    <property type="match status" value="1"/>
</dbReference>
<gene>
    <name evidence="7" type="ORF">SANT12839_042660</name>
    <name evidence="6" type="ORF">SSPO_058410</name>
</gene>
<keyword evidence="3" id="KW-0804">Transcription</keyword>